<organism evidence="3 4">
    <name type="scientific">Thyridium curvatum</name>
    <dbReference type="NCBI Taxonomy" id="1093900"/>
    <lineage>
        <taxon>Eukaryota</taxon>
        <taxon>Fungi</taxon>
        <taxon>Dikarya</taxon>
        <taxon>Ascomycota</taxon>
        <taxon>Pezizomycotina</taxon>
        <taxon>Sordariomycetes</taxon>
        <taxon>Sordariomycetidae</taxon>
        <taxon>Thyridiales</taxon>
        <taxon>Thyridiaceae</taxon>
        <taxon>Thyridium</taxon>
    </lineage>
</organism>
<reference evidence="3 4" key="1">
    <citation type="submission" date="2019-06" db="EMBL/GenBank/DDBJ databases">
        <title>Draft genome sequence of the filamentous fungus Phialemoniopsis curvata isolated from diesel fuel.</title>
        <authorList>
            <person name="Varaljay V.A."/>
            <person name="Lyon W.J."/>
            <person name="Crouch A.L."/>
            <person name="Drake C.E."/>
            <person name="Hollomon J.M."/>
            <person name="Nadeau L.J."/>
            <person name="Nunn H.S."/>
            <person name="Stevenson B.S."/>
            <person name="Bojanowski C.L."/>
            <person name="Crookes-Goodson W.J."/>
        </authorList>
    </citation>
    <scope>NUCLEOTIDE SEQUENCE [LARGE SCALE GENOMIC DNA]</scope>
    <source>
        <strain evidence="3 4">D216</strain>
    </source>
</reference>
<feature type="compositionally biased region" description="Pro residues" evidence="1">
    <location>
        <begin position="351"/>
        <end position="360"/>
    </location>
</feature>
<feature type="compositionally biased region" description="Basic and acidic residues" evidence="1">
    <location>
        <begin position="83"/>
        <end position="97"/>
    </location>
</feature>
<feature type="chain" id="PRO_5021234997" evidence="2">
    <location>
        <begin position="23"/>
        <end position="396"/>
    </location>
</feature>
<name>A0A507ARQ1_9PEZI</name>
<feature type="region of interest" description="Disordered" evidence="1">
    <location>
        <begin position="55"/>
        <end position="106"/>
    </location>
</feature>
<keyword evidence="4" id="KW-1185">Reference proteome</keyword>
<keyword evidence="2" id="KW-0732">Signal</keyword>
<evidence type="ECO:0000313" key="4">
    <source>
        <dbReference type="Proteomes" id="UP000319257"/>
    </source>
</evidence>
<protein>
    <submittedName>
        <fullName evidence="3">Uncharacterized protein</fullName>
    </submittedName>
</protein>
<accession>A0A507ARQ1</accession>
<feature type="region of interest" description="Disordered" evidence="1">
    <location>
        <begin position="138"/>
        <end position="216"/>
    </location>
</feature>
<proteinExistence type="predicted"/>
<gene>
    <name evidence="3" type="ORF">E0L32_001334</name>
</gene>
<feature type="compositionally biased region" description="Acidic residues" evidence="1">
    <location>
        <begin position="385"/>
        <end position="396"/>
    </location>
</feature>
<dbReference type="InParanoid" id="A0A507ARQ1"/>
<feature type="compositionally biased region" description="Basic and acidic residues" evidence="1">
    <location>
        <begin position="153"/>
        <end position="168"/>
    </location>
</feature>
<feature type="region of interest" description="Disordered" evidence="1">
    <location>
        <begin position="297"/>
        <end position="396"/>
    </location>
</feature>
<dbReference type="RefSeq" id="XP_030991848.1">
    <property type="nucleotide sequence ID" value="XM_031135402.1"/>
</dbReference>
<dbReference type="AlphaFoldDB" id="A0A507ARQ1"/>
<evidence type="ECO:0000256" key="2">
    <source>
        <dbReference type="SAM" id="SignalP"/>
    </source>
</evidence>
<feature type="compositionally biased region" description="Basic and acidic residues" evidence="1">
    <location>
        <begin position="194"/>
        <end position="214"/>
    </location>
</feature>
<feature type="compositionally biased region" description="Low complexity" evidence="1">
    <location>
        <begin position="361"/>
        <end position="373"/>
    </location>
</feature>
<feature type="compositionally biased region" description="Basic and acidic residues" evidence="1">
    <location>
        <begin position="112"/>
        <end position="124"/>
    </location>
</feature>
<dbReference type="Proteomes" id="UP000319257">
    <property type="component" value="Unassembled WGS sequence"/>
</dbReference>
<feature type="region of interest" description="Disordered" evidence="1">
    <location>
        <begin position="112"/>
        <end position="131"/>
    </location>
</feature>
<feature type="compositionally biased region" description="Low complexity" evidence="1">
    <location>
        <begin position="334"/>
        <end position="350"/>
    </location>
</feature>
<feature type="signal peptide" evidence="2">
    <location>
        <begin position="1"/>
        <end position="22"/>
    </location>
</feature>
<dbReference type="GeneID" id="41968781"/>
<comment type="caution">
    <text evidence="3">The sequence shown here is derived from an EMBL/GenBank/DDBJ whole genome shotgun (WGS) entry which is preliminary data.</text>
</comment>
<evidence type="ECO:0000313" key="3">
    <source>
        <dbReference type="EMBL" id="TPX10137.1"/>
    </source>
</evidence>
<evidence type="ECO:0000256" key="1">
    <source>
        <dbReference type="SAM" id="MobiDB-lite"/>
    </source>
</evidence>
<sequence length="396" mass="42310">MHIPSLVQLALAGLLSSAPVAGIAPQGGAGVALRYIGAAAVLAVPALAGPAKLALADPDQGPRPAAPDADPRHHPAPAADDDVQGHHPASDPERDHPAAAAAAAVKVQDDLGRDHPADASRHGEDDDDDASQLAHADYESAHRQEPSDPDYESSYREEPSDSDHESPHGQEPADSDAAAGPHGQVYPACSDEASDAHHAAFSDQTHRSHRHGQEHAYQQGNVHWQGAAYPDLQVAPDRYADTPWHGVSAEADADWSSASSDRQVDWSPHWTAEADKDWSFAASDWQVDRHAWHRFPSETDEEWPSTPSDWQVNWPYAQDLNSPLPGTGRPPRPTRTGPSPRPTGKSTGRPSSPPRPPFPTGPTTVVPIGTGRPLPTISQTAPPIEECDDEEDEVEE</sequence>
<feature type="compositionally biased region" description="Low complexity" evidence="1">
    <location>
        <begin position="55"/>
        <end position="68"/>
    </location>
</feature>
<dbReference type="EMBL" id="SKBQ01000005">
    <property type="protein sequence ID" value="TPX10137.1"/>
    <property type="molecule type" value="Genomic_DNA"/>
</dbReference>